<dbReference type="Proteomes" id="UP001500523">
    <property type="component" value="Unassembled WGS sequence"/>
</dbReference>
<evidence type="ECO:0000256" key="3">
    <source>
        <dbReference type="RuleBase" id="RU000507"/>
    </source>
</evidence>
<dbReference type="InterPro" id="IPR045078">
    <property type="entry name" value="TST/MPST-like"/>
</dbReference>
<dbReference type="SUPFAM" id="SSF52821">
    <property type="entry name" value="Rhodanese/Cell cycle control phosphatase"/>
    <property type="match status" value="2"/>
</dbReference>
<dbReference type="PANTHER" id="PTHR11364">
    <property type="entry name" value="THIOSULFATE SULFERTANSFERASE"/>
    <property type="match status" value="1"/>
</dbReference>
<dbReference type="CDD" id="cd01449">
    <property type="entry name" value="TST_Repeat_2"/>
    <property type="match status" value="1"/>
</dbReference>
<dbReference type="RefSeq" id="WP_344692716.1">
    <property type="nucleotide sequence ID" value="NZ_BAABBF010000003.1"/>
</dbReference>
<evidence type="ECO:0000256" key="4">
    <source>
        <dbReference type="SAM" id="MobiDB-lite"/>
    </source>
</evidence>
<evidence type="ECO:0000259" key="5">
    <source>
        <dbReference type="PROSITE" id="PS50206"/>
    </source>
</evidence>
<dbReference type="PROSITE" id="PS50206">
    <property type="entry name" value="RHODANESE_3"/>
    <property type="match status" value="2"/>
</dbReference>
<accession>A0ABP7DLM1</accession>
<comment type="caution">
    <text evidence="6">The sequence shown here is derived from an EMBL/GenBank/DDBJ whole genome shotgun (WGS) entry which is preliminary data.</text>
</comment>
<dbReference type="Gene3D" id="3.40.250.10">
    <property type="entry name" value="Rhodanese-like domain"/>
    <property type="match status" value="2"/>
</dbReference>
<dbReference type="Pfam" id="PF00581">
    <property type="entry name" value="Rhodanese"/>
    <property type="match status" value="2"/>
</dbReference>
<dbReference type="CDD" id="cd01448">
    <property type="entry name" value="TST_Repeat_1"/>
    <property type="match status" value="1"/>
</dbReference>
<dbReference type="InterPro" id="IPR001763">
    <property type="entry name" value="Rhodanese-like_dom"/>
</dbReference>
<organism evidence="6 7">
    <name type="scientific">Sphingomonas cynarae</name>
    <dbReference type="NCBI Taxonomy" id="930197"/>
    <lineage>
        <taxon>Bacteria</taxon>
        <taxon>Pseudomonadati</taxon>
        <taxon>Pseudomonadota</taxon>
        <taxon>Alphaproteobacteria</taxon>
        <taxon>Sphingomonadales</taxon>
        <taxon>Sphingomonadaceae</taxon>
        <taxon>Sphingomonas</taxon>
    </lineage>
</organism>
<dbReference type="SMART" id="SM00450">
    <property type="entry name" value="RHOD"/>
    <property type="match status" value="2"/>
</dbReference>
<feature type="region of interest" description="Disordered" evidence="4">
    <location>
        <begin position="259"/>
        <end position="278"/>
    </location>
</feature>
<name>A0ABP7DLM1_9SPHN</name>
<evidence type="ECO:0000313" key="6">
    <source>
        <dbReference type="EMBL" id="GAA3706118.1"/>
    </source>
</evidence>
<feature type="domain" description="Rhodanese" evidence="5">
    <location>
        <begin position="162"/>
        <end position="272"/>
    </location>
</feature>
<keyword evidence="7" id="KW-1185">Reference proteome</keyword>
<keyword evidence="2" id="KW-0677">Repeat</keyword>
<dbReference type="PROSITE" id="PS00683">
    <property type="entry name" value="RHODANESE_2"/>
    <property type="match status" value="1"/>
</dbReference>
<dbReference type="InterPro" id="IPR036873">
    <property type="entry name" value="Rhodanese-like_dom_sf"/>
</dbReference>
<proteinExistence type="predicted"/>
<dbReference type="EMBL" id="BAABBF010000003">
    <property type="protein sequence ID" value="GAA3706118.1"/>
    <property type="molecule type" value="Genomic_DNA"/>
</dbReference>
<feature type="domain" description="Rhodanese" evidence="5">
    <location>
        <begin position="15"/>
        <end position="132"/>
    </location>
</feature>
<gene>
    <name evidence="6" type="primary">sseA</name>
    <name evidence="6" type="ORF">GCM10022268_14610</name>
</gene>
<dbReference type="PROSITE" id="PS00380">
    <property type="entry name" value="RHODANESE_1"/>
    <property type="match status" value="1"/>
</dbReference>
<protein>
    <recommendedName>
        <fullName evidence="3">Sulfurtransferase</fullName>
    </recommendedName>
</protein>
<reference evidence="7" key="1">
    <citation type="journal article" date="2019" name="Int. J. Syst. Evol. Microbiol.">
        <title>The Global Catalogue of Microorganisms (GCM) 10K type strain sequencing project: providing services to taxonomists for standard genome sequencing and annotation.</title>
        <authorList>
            <consortium name="The Broad Institute Genomics Platform"/>
            <consortium name="The Broad Institute Genome Sequencing Center for Infectious Disease"/>
            <person name="Wu L."/>
            <person name="Ma J."/>
        </authorList>
    </citation>
    <scope>NUCLEOTIDE SEQUENCE [LARGE SCALE GENOMIC DNA]</scope>
    <source>
        <strain evidence="7">JCM 17498</strain>
    </source>
</reference>
<evidence type="ECO:0000256" key="1">
    <source>
        <dbReference type="ARBA" id="ARBA00022679"/>
    </source>
</evidence>
<evidence type="ECO:0000313" key="7">
    <source>
        <dbReference type="Proteomes" id="UP001500523"/>
    </source>
</evidence>
<dbReference type="PANTHER" id="PTHR11364:SF27">
    <property type="entry name" value="SULFURTRANSFERASE"/>
    <property type="match status" value="1"/>
</dbReference>
<evidence type="ECO:0000256" key="2">
    <source>
        <dbReference type="ARBA" id="ARBA00022737"/>
    </source>
</evidence>
<sequence length="278" mass="29300">MDSLVSVDWLADALGAPDLIVVDATLLDPALGRDARSEYEAGHIPGAVFLDLAALRDTASPLPNMLPDAAQVAAHYGALGIGDGTRVVLYDDSPWRSAARAWWLLRSYGLGDVAILDGGLAAWRGAGHELETGTVTPSPKTLMPRFDPARLRDMVQIRANLASGEEQLVDARSAARFTGAEGDPHGAAPGHIPGSRNIPYARFFDADGRWKRDDDLAATLAGLDPDRPVVATCGSGITAAVIAFALHLTGHEAAIYDGSWSEWGRDPSTPKATGSDEA</sequence>
<dbReference type="InterPro" id="IPR001307">
    <property type="entry name" value="Thiosulphate_STrfase_CS"/>
</dbReference>
<keyword evidence="1 3" id="KW-0808">Transferase</keyword>